<dbReference type="EMBL" id="FOXR01000002">
    <property type="protein sequence ID" value="SFP66163.1"/>
    <property type="molecule type" value="Genomic_DNA"/>
</dbReference>
<evidence type="ECO:0000313" key="2">
    <source>
        <dbReference type="Proteomes" id="UP000198577"/>
    </source>
</evidence>
<dbReference type="OrthoDB" id="1683552at2"/>
<proteinExistence type="predicted"/>
<evidence type="ECO:0000313" key="1">
    <source>
        <dbReference type="EMBL" id="SFP66163.1"/>
    </source>
</evidence>
<dbReference type="Proteomes" id="UP000198577">
    <property type="component" value="Unassembled WGS sequence"/>
</dbReference>
<dbReference type="STRING" id="937334.SAMN05444406_1026"/>
<dbReference type="AlphaFoldDB" id="A0A1I5S5U1"/>
<sequence>MDLVCPLCNGLIIVYELCDRCGGPMIEQGKMEDYKGPYSPYVDRESFAYDMNSNIIMGDHLCVHLYYCERCNVWKHKPVHPRFF</sequence>
<gene>
    <name evidence="1" type="ORF">SAMN05444406_1026</name>
</gene>
<keyword evidence="2" id="KW-1185">Reference proteome</keyword>
<organism evidence="1 2">
    <name type="scientific">Caldicoprobacter faecalis</name>
    <dbReference type="NCBI Taxonomy" id="937334"/>
    <lineage>
        <taxon>Bacteria</taxon>
        <taxon>Bacillati</taxon>
        <taxon>Bacillota</taxon>
        <taxon>Clostridia</taxon>
        <taxon>Caldicoprobacterales</taxon>
        <taxon>Caldicoprobacteraceae</taxon>
        <taxon>Caldicoprobacter</taxon>
    </lineage>
</organism>
<dbReference type="RefSeq" id="WP_025746884.1">
    <property type="nucleotide sequence ID" value="NZ_FOXR01000002.1"/>
</dbReference>
<name>A0A1I5S5U1_9FIRM</name>
<reference evidence="1 2" key="1">
    <citation type="submission" date="2016-10" db="EMBL/GenBank/DDBJ databases">
        <authorList>
            <person name="de Groot N.N."/>
        </authorList>
    </citation>
    <scope>NUCLEOTIDE SEQUENCE [LARGE SCALE GENOMIC DNA]</scope>
    <source>
        <strain evidence="1 2">DSM 20678</strain>
    </source>
</reference>
<protein>
    <submittedName>
        <fullName evidence="1">Uncharacterized protein</fullName>
    </submittedName>
</protein>
<accession>A0A1I5S5U1</accession>